<feature type="binding site" evidence="9">
    <location>
        <position position="234"/>
    </location>
    <ligand>
        <name>substrate</name>
    </ligand>
</feature>
<dbReference type="InterPro" id="IPR036434">
    <property type="entry name" value="Beta_cellobiohydrolase_sf"/>
</dbReference>
<feature type="binding site" evidence="9">
    <location>
        <position position="306"/>
    </location>
    <ligand>
        <name>substrate</name>
    </ligand>
</feature>
<dbReference type="PRINTS" id="PR00733">
    <property type="entry name" value="GLHYDRLASE6"/>
</dbReference>
<feature type="binding site" evidence="9">
    <location>
        <position position="115"/>
    </location>
    <ligand>
        <name>substrate</name>
    </ligand>
</feature>
<dbReference type="EMBL" id="SZWF01000016">
    <property type="protein sequence ID" value="KAA9393572.1"/>
    <property type="molecule type" value="Genomic_DNA"/>
</dbReference>
<keyword evidence="4" id="KW-1015">Disulfide bond</keyword>
<evidence type="ECO:0000256" key="1">
    <source>
        <dbReference type="ARBA" id="ARBA00022729"/>
    </source>
</evidence>
<proteinExistence type="inferred from homology"/>
<dbReference type="PIRSF" id="PIRSF001100">
    <property type="entry name" value="Beta_cellobiohydrolase"/>
    <property type="match status" value="1"/>
</dbReference>
<dbReference type="InterPro" id="IPR016288">
    <property type="entry name" value="Beta_cellobiohydrolase"/>
</dbReference>
<dbReference type="Gene3D" id="3.20.20.40">
    <property type="entry name" value="1, 4-beta cellobiohydrolase"/>
    <property type="match status" value="1"/>
</dbReference>
<comment type="caution">
    <text evidence="13">The sequence shown here is derived from an EMBL/GenBank/DDBJ whole genome shotgun (WGS) entry which is preliminary data.</text>
</comment>
<evidence type="ECO:0000256" key="8">
    <source>
        <dbReference type="PIRSR" id="PIRSR001100-1"/>
    </source>
</evidence>
<reference evidence="13 14" key="1">
    <citation type="submission" date="2019-05" db="EMBL/GenBank/DDBJ databases">
        <title>Kocuria coralli sp. nov., a novel actinobacterium isolated from coral reef seawater.</title>
        <authorList>
            <person name="Li J."/>
        </authorList>
    </citation>
    <scope>NUCLEOTIDE SEQUENCE [LARGE SCALE GENOMIC DNA]</scope>
    <source>
        <strain evidence="13 14">SCSIO 13007</strain>
    </source>
</reference>
<evidence type="ECO:0000256" key="9">
    <source>
        <dbReference type="PIRSR" id="PIRSR001100-2"/>
    </source>
</evidence>
<dbReference type="EC" id="3.2.1.-" evidence="11"/>
<keyword evidence="1" id="KW-0732">Signal</keyword>
<accession>A0A5J5KVK9</accession>
<evidence type="ECO:0000256" key="6">
    <source>
        <dbReference type="ARBA" id="ARBA00023295"/>
    </source>
</evidence>
<keyword evidence="6 11" id="KW-0326">Glycosidase</keyword>
<dbReference type="AlphaFoldDB" id="A0A5J5KVK9"/>
<evidence type="ECO:0000256" key="3">
    <source>
        <dbReference type="ARBA" id="ARBA00023001"/>
    </source>
</evidence>
<feature type="binding site" evidence="9">
    <location>
        <position position="264"/>
    </location>
    <ligand>
        <name>substrate</name>
    </ligand>
</feature>
<keyword evidence="5 11" id="KW-0119">Carbohydrate metabolism</keyword>
<feature type="region of interest" description="Disordered" evidence="12">
    <location>
        <begin position="1"/>
        <end position="29"/>
    </location>
</feature>
<protein>
    <recommendedName>
        <fullName evidence="11">Glucanase</fullName>
        <ecNumber evidence="11">3.2.1.-</ecNumber>
    </recommendedName>
</protein>
<evidence type="ECO:0000256" key="10">
    <source>
        <dbReference type="PROSITE-ProRule" id="PRU10057"/>
    </source>
</evidence>
<dbReference type="OrthoDB" id="309899at2"/>
<feature type="binding site" evidence="9">
    <location>
        <position position="333"/>
    </location>
    <ligand>
        <name>substrate</name>
    </ligand>
</feature>
<evidence type="ECO:0000256" key="7">
    <source>
        <dbReference type="ARBA" id="ARBA00023326"/>
    </source>
</evidence>
<dbReference type="Pfam" id="PF01341">
    <property type="entry name" value="Glyco_hydro_6"/>
    <property type="match status" value="1"/>
</dbReference>
<organism evidence="13 14">
    <name type="scientific">Kocuria coralli</name>
    <dbReference type="NCBI Taxonomy" id="1461025"/>
    <lineage>
        <taxon>Bacteria</taxon>
        <taxon>Bacillati</taxon>
        <taxon>Actinomycetota</taxon>
        <taxon>Actinomycetes</taxon>
        <taxon>Micrococcales</taxon>
        <taxon>Micrococcaceae</taxon>
        <taxon>Kocuria</taxon>
    </lineage>
</organism>
<evidence type="ECO:0000256" key="12">
    <source>
        <dbReference type="SAM" id="MobiDB-lite"/>
    </source>
</evidence>
<dbReference type="GO" id="GO:0004553">
    <property type="term" value="F:hydrolase activity, hydrolyzing O-glycosyl compounds"/>
    <property type="evidence" value="ECO:0007669"/>
    <property type="project" value="InterPro"/>
</dbReference>
<comment type="similarity">
    <text evidence="11">Belongs to the glycosyl hydrolase family 6.</text>
</comment>
<keyword evidence="7 11" id="KW-0624">Polysaccharide degradation</keyword>
<evidence type="ECO:0000313" key="13">
    <source>
        <dbReference type="EMBL" id="KAA9393572.1"/>
    </source>
</evidence>
<evidence type="ECO:0000256" key="5">
    <source>
        <dbReference type="ARBA" id="ARBA00023277"/>
    </source>
</evidence>
<dbReference type="InterPro" id="IPR001524">
    <property type="entry name" value="Glyco_hydro_6_CS"/>
</dbReference>
<sequence length="370" mass="39477">MMMFARRQASKAPAPVEARPGDLAEAGSAGRGRWTRGVYGGAVTGALVLGLVACTSPEPQPEGETLPERNAPGRGEFYAHKENSYYTDVGMIASSSQGETQADLEELENLPIAEWIADTKKIDDGYVAQTVQAASEQGQLPLFVAYNIPERDVGNHSTGGVDSDGEYEGWITALSEQIGDNGAVVVLEPDALAHLPDLSDEEAEARVGLLANALDTLHANSNTATYLDAGNATWRDPELTADLLKRVEEQSQHGVEGISLNVANFISEEDTRAYAEEVQEAFGKPLYVLIDNSRNGDPEGVAEGDWCNPVGQRVGAIDTTFDPDEPVEVAYIKVLGQSDGECGISQRPAGEFDGELLLEQVGGRSETPAE</sequence>
<evidence type="ECO:0000256" key="11">
    <source>
        <dbReference type="RuleBase" id="RU361186"/>
    </source>
</evidence>
<keyword evidence="3 11" id="KW-0136">Cellulose degradation</keyword>
<dbReference type="SUPFAM" id="SSF51989">
    <property type="entry name" value="Glycosyl hydrolases family 6, cellulases"/>
    <property type="match status" value="1"/>
</dbReference>
<dbReference type="PROSITE" id="PS00656">
    <property type="entry name" value="GLYCOSYL_HYDROL_F6_2"/>
    <property type="match status" value="1"/>
</dbReference>
<keyword evidence="14" id="KW-1185">Reference proteome</keyword>
<keyword evidence="2 11" id="KW-0378">Hydrolase</keyword>
<evidence type="ECO:0000256" key="4">
    <source>
        <dbReference type="ARBA" id="ARBA00023157"/>
    </source>
</evidence>
<name>A0A5J5KVK9_9MICC</name>
<evidence type="ECO:0000313" key="14">
    <source>
        <dbReference type="Proteomes" id="UP000325957"/>
    </source>
</evidence>
<dbReference type="GO" id="GO:0030245">
    <property type="term" value="P:cellulose catabolic process"/>
    <property type="evidence" value="ECO:0007669"/>
    <property type="project" value="UniProtKB-KW"/>
</dbReference>
<feature type="active site" description="Proton acceptor" evidence="8">
    <location>
        <position position="339"/>
    </location>
</feature>
<dbReference type="PANTHER" id="PTHR34876">
    <property type="match status" value="1"/>
</dbReference>
<dbReference type="RefSeq" id="WP_158034414.1">
    <property type="nucleotide sequence ID" value="NZ_ML708622.1"/>
</dbReference>
<dbReference type="PANTHER" id="PTHR34876:SF4">
    <property type="entry name" value="1,4-BETA-D-GLUCAN CELLOBIOHYDROLASE C-RELATED"/>
    <property type="match status" value="1"/>
</dbReference>
<dbReference type="Proteomes" id="UP000325957">
    <property type="component" value="Unassembled WGS sequence"/>
</dbReference>
<gene>
    <name evidence="13" type="ORF">FCK90_11305</name>
</gene>
<evidence type="ECO:0000256" key="2">
    <source>
        <dbReference type="ARBA" id="ARBA00022801"/>
    </source>
</evidence>
<feature type="active site" description="Proton donor" evidence="8 10">
    <location>
        <position position="190"/>
    </location>
</feature>